<dbReference type="InterPro" id="IPR040438">
    <property type="entry name" value="HIDE1"/>
</dbReference>
<feature type="signal peptide" evidence="2">
    <location>
        <begin position="1"/>
        <end position="25"/>
    </location>
</feature>
<gene>
    <name evidence="3" type="ORF">MATL_G00127510</name>
</gene>
<dbReference type="PANTHER" id="PTHR36859:SF1">
    <property type="entry name" value="PROTEIN HIDE1"/>
    <property type="match status" value="1"/>
</dbReference>
<comment type="caution">
    <text evidence="3">The sequence shown here is derived from an EMBL/GenBank/DDBJ whole genome shotgun (WGS) entry which is preliminary data.</text>
</comment>
<protein>
    <submittedName>
        <fullName evidence="3">Uncharacterized protein</fullName>
    </submittedName>
</protein>
<name>A0A9D3PZK0_MEGAT</name>
<evidence type="ECO:0000256" key="2">
    <source>
        <dbReference type="SAM" id="SignalP"/>
    </source>
</evidence>
<proteinExistence type="predicted"/>
<reference evidence="3" key="1">
    <citation type="submission" date="2021-01" db="EMBL/GenBank/DDBJ databases">
        <authorList>
            <person name="Zahm M."/>
            <person name="Roques C."/>
            <person name="Cabau C."/>
            <person name="Klopp C."/>
            <person name="Donnadieu C."/>
            <person name="Jouanno E."/>
            <person name="Lampietro C."/>
            <person name="Louis A."/>
            <person name="Herpin A."/>
            <person name="Echchiki A."/>
            <person name="Berthelot C."/>
            <person name="Parey E."/>
            <person name="Roest-Crollius H."/>
            <person name="Braasch I."/>
            <person name="Postlethwait J."/>
            <person name="Bobe J."/>
            <person name="Montfort J."/>
            <person name="Bouchez O."/>
            <person name="Begum T."/>
            <person name="Mejri S."/>
            <person name="Adams A."/>
            <person name="Chen W.-J."/>
            <person name="Guiguen Y."/>
        </authorList>
    </citation>
    <scope>NUCLEOTIDE SEQUENCE</scope>
    <source>
        <strain evidence="3">YG-15Mar2019-1</strain>
        <tissue evidence="3">Brain</tissue>
    </source>
</reference>
<evidence type="ECO:0000256" key="1">
    <source>
        <dbReference type="SAM" id="Phobius"/>
    </source>
</evidence>
<keyword evidence="4" id="KW-1185">Reference proteome</keyword>
<keyword evidence="1" id="KW-1133">Transmembrane helix</keyword>
<evidence type="ECO:0000313" key="3">
    <source>
        <dbReference type="EMBL" id="KAG7469302.1"/>
    </source>
</evidence>
<keyword evidence="2" id="KW-0732">Signal</keyword>
<dbReference type="AlphaFoldDB" id="A0A9D3PZK0"/>
<dbReference type="Proteomes" id="UP001046870">
    <property type="component" value="Chromosome 10"/>
</dbReference>
<dbReference type="OrthoDB" id="8962117at2759"/>
<keyword evidence="1" id="KW-0812">Transmembrane</keyword>
<keyword evidence="1" id="KW-0472">Membrane</keyword>
<feature type="transmembrane region" description="Helical" evidence="1">
    <location>
        <begin position="329"/>
        <end position="350"/>
    </location>
</feature>
<organism evidence="3 4">
    <name type="scientific">Megalops atlanticus</name>
    <name type="common">Tarpon</name>
    <name type="synonym">Clupea gigantea</name>
    <dbReference type="NCBI Taxonomy" id="7932"/>
    <lineage>
        <taxon>Eukaryota</taxon>
        <taxon>Metazoa</taxon>
        <taxon>Chordata</taxon>
        <taxon>Craniata</taxon>
        <taxon>Vertebrata</taxon>
        <taxon>Euteleostomi</taxon>
        <taxon>Actinopterygii</taxon>
        <taxon>Neopterygii</taxon>
        <taxon>Teleostei</taxon>
        <taxon>Elopiformes</taxon>
        <taxon>Megalopidae</taxon>
        <taxon>Megalops</taxon>
    </lineage>
</organism>
<dbReference type="PANTHER" id="PTHR36859">
    <property type="entry name" value="PROTEIN HIDE1"/>
    <property type="match status" value="1"/>
</dbReference>
<accession>A0A9D3PZK0</accession>
<sequence>MLDAVSILLHLTILFLPDCFHGGTAVHVKPEPAVLSVSAEGVTEHGSISVSCIAPPTARAVSWRLYSDSQHDPLRNETQGGRRVRFTVTGTELLQGATRSRLYTIARVSCDYTETETLAVSQRSDSAAVKVYGQLTEPKLRATPAVMRESDSVQLRCEGPVSDSPCNFYIGVKELTEASSACQRSVTGVKLLKGQSPSTYTEVQIKCLYTVNIGYDISSPYSGSVTVTLLDLTKPNISVSTHHTETQIHCEAPSPITGAVFQLHNNRSVNASKEKQTGEGERTVTFTVPDDPNLRYCCSYQYRGFKSALSDCVGPKGHPEAGRPQSTHIVGVVSALCVVLLGMVAVCLYWRCKKRGSNSPRLM</sequence>
<dbReference type="EMBL" id="JAFDVH010000010">
    <property type="protein sequence ID" value="KAG7469302.1"/>
    <property type="molecule type" value="Genomic_DNA"/>
</dbReference>
<evidence type="ECO:0000313" key="4">
    <source>
        <dbReference type="Proteomes" id="UP001046870"/>
    </source>
</evidence>
<feature type="chain" id="PRO_5039281526" evidence="2">
    <location>
        <begin position="26"/>
        <end position="363"/>
    </location>
</feature>